<dbReference type="PROSITE" id="PS51006">
    <property type="entry name" value="PABS_2"/>
    <property type="match status" value="1"/>
</dbReference>
<dbReference type="InterPro" id="IPR030374">
    <property type="entry name" value="PABS"/>
</dbReference>
<dbReference type="InterPro" id="IPR036259">
    <property type="entry name" value="MFS_trans_sf"/>
</dbReference>
<dbReference type="InterPro" id="IPR029063">
    <property type="entry name" value="SAM-dependent_MTases_sf"/>
</dbReference>
<dbReference type="NCBIfam" id="NF037959">
    <property type="entry name" value="MFS_SpdSyn"/>
    <property type="match status" value="1"/>
</dbReference>
<keyword evidence="5" id="KW-0812">Transmembrane</keyword>
<name>A0ABW0KM88_9BACT</name>
<feature type="transmembrane region" description="Helical" evidence="5">
    <location>
        <begin position="220"/>
        <end position="238"/>
    </location>
</feature>
<dbReference type="SUPFAM" id="SSF53335">
    <property type="entry name" value="S-adenosyl-L-methionine-dependent methyltransferases"/>
    <property type="match status" value="1"/>
</dbReference>
<keyword evidence="3 4" id="KW-0620">Polyamine biosynthesis</keyword>
<feature type="domain" description="PABS" evidence="6">
    <location>
        <begin position="333"/>
        <end position="465"/>
    </location>
</feature>
<dbReference type="PANTHER" id="PTHR43317:SF1">
    <property type="entry name" value="THERMOSPERMINE SYNTHASE ACAULIS5"/>
    <property type="match status" value="1"/>
</dbReference>
<feature type="transmembrane region" description="Helical" evidence="5">
    <location>
        <begin position="159"/>
        <end position="187"/>
    </location>
</feature>
<accession>A0ABW0KM88</accession>
<dbReference type="RefSeq" id="WP_377164534.1">
    <property type="nucleotide sequence ID" value="NZ_JBHSMQ010000002.1"/>
</dbReference>
<evidence type="ECO:0000313" key="8">
    <source>
        <dbReference type="Proteomes" id="UP001596052"/>
    </source>
</evidence>
<proteinExistence type="inferred from homology"/>
<feature type="transmembrane region" description="Helical" evidence="5">
    <location>
        <begin position="89"/>
        <end position="115"/>
    </location>
</feature>
<evidence type="ECO:0000256" key="1">
    <source>
        <dbReference type="ARBA" id="ARBA00007867"/>
    </source>
</evidence>
<evidence type="ECO:0000259" key="6">
    <source>
        <dbReference type="PROSITE" id="PS51006"/>
    </source>
</evidence>
<evidence type="ECO:0000256" key="2">
    <source>
        <dbReference type="ARBA" id="ARBA00022679"/>
    </source>
</evidence>
<keyword evidence="2 4" id="KW-0808">Transferase</keyword>
<dbReference type="CDD" id="cd06174">
    <property type="entry name" value="MFS"/>
    <property type="match status" value="1"/>
</dbReference>
<feature type="transmembrane region" description="Helical" evidence="5">
    <location>
        <begin position="24"/>
        <end position="47"/>
    </location>
</feature>
<comment type="caution">
    <text evidence="7">The sequence shown here is derived from an EMBL/GenBank/DDBJ whole genome shotgun (WGS) entry which is preliminary data.</text>
</comment>
<evidence type="ECO:0000256" key="3">
    <source>
        <dbReference type="ARBA" id="ARBA00023115"/>
    </source>
</evidence>
<protein>
    <submittedName>
        <fullName evidence="7">Fused MFS/spermidine synthase</fullName>
    </submittedName>
</protein>
<sequence>MSQKPSKSTAPEAENAAATRGTRLFLGLSCFLAGAAMMIIEICAYRLLAPFFGNSVYTWTALIGVILIAFSAGGYLGGHLADRKMALDLLGWLLSGSAVLTFFIPALHTVFAAGLSAQGLIAGPVIISLLLFAVPGILLGAVSPAAVRFYSLTLKDTHVGAAAGTISMLGSLGSFVGTFLSGFFLLSTFGVRSIFFGTAALLLVLAVAAFLLAKNTLRQQAPVILSGLFAFFMSWMTAPKPKPGVIFEHESFYHHIEVSERTDGDVTRRVLQLDSTMEGGMDAKTGDLILPYQQYWKLALLREPAKVGSALFIGAGAFGMPENVSREFPEAAVDVVEIDPQVIEVGRKFFKLDEHPRVKAHAGDARRYLLQSGGKKWDMIFGDAYNGIRQIPPHLATQEFYQQIADHLEPKGVFIMNIIAAITGPKAELTSGMLATVRKVFPHVEVFAVGYRRDETQNVILMASREDLKPLIQDRYVQQGSWQESLIKTHVPKGTVPHASYVFTDDHNPVDAIIARGLLE</sequence>
<keyword evidence="8" id="KW-1185">Reference proteome</keyword>
<evidence type="ECO:0000256" key="4">
    <source>
        <dbReference type="PROSITE-ProRule" id="PRU00354"/>
    </source>
</evidence>
<evidence type="ECO:0000256" key="5">
    <source>
        <dbReference type="SAM" id="Phobius"/>
    </source>
</evidence>
<keyword evidence="5" id="KW-1133">Transmembrane helix</keyword>
<keyword evidence="5" id="KW-0472">Membrane</keyword>
<feature type="active site" description="Proton acceptor" evidence="4">
    <location>
        <position position="383"/>
    </location>
</feature>
<reference evidence="8" key="1">
    <citation type="journal article" date="2019" name="Int. J. Syst. Evol. Microbiol.">
        <title>The Global Catalogue of Microorganisms (GCM) 10K type strain sequencing project: providing services to taxonomists for standard genome sequencing and annotation.</title>
        <authorList>
            <consortium name="The Broad Institute Genomics Platform"/>
            <consortium name="The Broad Institute Genome Sequencing Center for Infectious Disease"/>
            <person name="Wu L."/>
            <person name="Ma J."/>
        </authorList>
    </citation>
    <scope>NUCLEOTIDE SEQUENCE [LARGE SCALE GENOMIC DNA]</scope>
    <source>
        <strain evidence="8">CGMCC 4.1469</strain>
    </source>
</reference>
<dbReference type="Gene3D" id="1.20.1250.20">
    <property type="entry name" value="MFS general substrate transporter like domains"/>
    <property type="match status" value="1"/>
</dbReference>
<dbReference type="Proteomes" id="UP001596052">
    <property type="component" value="Unassembled WGS sequence"/>
</dbReference>
<dbReference type="PANTHER" id="PTHR43317">
    <property type="entry name" value="THERMOSPERMINE SYNTHASE ACAULIS5"/>
    <property type="match status" value="1"/>
</dbReference>
<dbReference type="Gene3D" id="3.40.50.150">
    <property type="entry name" value="Vaccinia Virus protein VP39"/>
    <property type="match status" value="1"/>
</dbReference>
<gene>
    <name evidence="7" type="ORF">ACFQDI_06210</name>
</gene>
<comment type="similarity">
    <text evidence="1">Belongs to the spermidine/spermine synthase family.</text>
</comment>
<organism evidence="7 8">
    <name type="scientific">Prosthecobacter fluviatilis</name>
    <dbReference type="NCBI Taxonomy" id="445931"/>
    <lineage>
        <taxon>Bacteria</taxon>
        <taxon>Pseudomonadati</taxon>
        <taxon>Verrucomicrobiota</taxon>
        <taxon>Verrucomicrobiia</taxon>
        <taxon>Verrucomicrobiales</taxon>
        <taxon>Verrucomicrobiaceae</taxon>
        <taxon>Prosthecobacter</taxon>
    </lineage>
</organism>
<feature type="transmembrane region" description="Helical" evidence="5">
    <location>
        <begin position="59"/>
        <end position="77"/>
    </location>
</feature>
<dbReference type="SUPFAM" id="SSF103473">
    <property type="entry name" value="MFS general substrate transporter"/>
    <property type="match status" value="1"/>
</dbReference>
<dbReference type="EMBL" id="JBHSMQ010000002">
    <property type="protein sequence ID" value="MFC5454445.1"/>
    <property type="molecule type" value="Genomic_DNA"/>
</dbReference>
<evidence type="ECO:0000313" key="7">
    <source>
        <dbReference type="EMBL" id="MFC5454445.1"/>
    </source>
</evidence>
<dbReference type="CDD" id="cd02440">
    <property type="entry name" value="AdoMet_MTases"/>
    <property type="match status" value="1"/>
</dbReference>
<feature type="transmembrane region" description="Helical" evidence="5">
    <location>
        <begin position="121"/>
        <end position="147"/>
    </location>
</feature>
<feature type="transmembrane region" description="Helical" evidence="5">
    <location>
        <begin position="193"/>
        <end position="213"/>
    </location>
</feature>
<dbReference type="Pfam" id="PF01564">
    <property type="entry name" value="Spermine_synth"/>
    <property type="match status" value="1"/>
</dbReference>